<evidence type="ECO:0000313" key="3">
    <source>
        <dbReference type="Proteomes" id="UP000325827"/>
    </source>
</evidence>
<dbReference type="EMBL" id="VYSA01000002">
    <property type="protein sequence ID" value="KAA9107939.1"/>
    <property type="molecule type" value="Genomic_DNA"/>
</dbReference>
<sequence>MESESQMGPTRYRIYMILGLVCSLALIGVGIWGIVGSQEPVLGWVMLVAGIAISALSVVQLRRA</sequence>
<evidence type="ECO:0000313" key="2">
    <source>
        <dbReference type="EMBL" id="KAA9107939.1"/>
    </source>
</evidence>
<comment type="caution">
    <text evidence="2">The sequence shown here is derived from an EMBL/GenBank/DDBJ whole genome shotgun (WGS) entry which is preliminary data.</text>
</comment>
<keyword evidence="1" id="KW-0472">Membrane</keyword>
<evidence type="ECO:0000256" key="1">
    <source>
        <dbReference type="SAM" id="Phobius"/>
    </source>
</evidence>
<gene>
    <name evidence="2" type="ORF">F6B43_10970</name>
</gene>
<keyword evidence="3" id="KW-1185">Reference proteome</keyword>
<feature type="transmembrane region" description="Helical" evidence="1">
    <location>
        <begin position="41"/>
        <end position="61"/>
    </location>
</feature>
<dbReference type="RefSeq" id="WP_150448969.1">
    <property type="nucleotide sequence ID" value="NZ_VYSA01000002.1"/>
</dbReference>
<keyword evidence="1" id="KW-1133">Transmembrane helix</keyword>
<name>A0A5J5J2N3_9MICO</name>
<reference evidence="3" key="1">
    <citation type="submission" date="2019-09" db="EMBL/GenBank/DDBJ databases">
        <title>Mumia zhuanghuii sp. nov. isolated from the intestinal contents of plateau pika (Ochotona curzoniae) in the Qinghai-Tibet plateau of China.</title>
        <authorList>
            <person name="Tian Z."/>
        </authorList>
    </citation>
    <scope>NUCLEOTIDE SEQUENCE [LARGE SCALE GENOMIC DNA]</scope>
    <source>
        <strain evidence="3">JCM 30598</strain>
    </source>
</reference>
<dbReference type="Proteomes" id="UP000325827">
    <property type="component" value="Unassembled WGS sequence"/>
</dbReference>
<feature type="transmembrane region" description="Helical" evidence="1">
    <location>
        <begin position="12"/>
        <end position="35"/>
    </location>
</feature>
<dbReference type="AlphaFoldDB" id="A0A5J5J2N3"/>
<organism evidence="2 3">
    <name type="scientific">Microbacterium rhizomatis</name>
    <dbReference type="NCBI Taxonomy" id="1631477"/>
    <lineage>
        <taxon>Bacteria</taxon>
        <taxon>Bacillati</taxon>
        <taxon>Actinomycetota</taxon>
        <taxon>Actinomycetes</taxon>
        <taxon>Micrococcales</taxon>
        <taxon>Microbacteriaceae</taxon>
        <taxon>Microbacterium</taxon>
    </lineage>
</organism>
<proteinExistence type="predicted"/>
<accession>A0A5J5J2N3</accession>
<protein>
    <submittedName>
        <fullName evidence="2">Uncharacterized protein</fullName>
    </submittedName>
</protein>
<keyword evidence="1" id="KW-0812">Transmembrane</keyword>
<dbReference type="OrthoDB" id="5074355at2"/>